<keyword evidence="2" id="KW-1185">Reference proteome</keyword>
<dbReference type="Proteomes" id="UP001160625">
    <property type="component" value="Unassembled WGS sequence"/>
</dbReference>
<dbReference type="Gene3D" id="3.30.1240.10">
    <property type="match status" value="1"/>
</dbReference>
<keyword evidence="1" id="KW-0378">Hydrolase</keyword>
<dbReference type="EC" id="3.-.-.-" evidence="1"/>
<dbReference type="Pfam" id="PF08282">
    <property type="entry name" value="Hydrolase_3"/>
    <property type="match status" value="1"/>
</dbReference>
<evidence type="ECO:0000313" key="1">
    <source>
        <dbReference type="EMBL" id="MDH7640801.1"/>
    </source>
</evidence>
<evidence type="ECO:0000313" key="2">
    <source>
        <dbReference type="Proteomes" id="UP001160625"/>
    </source>
</evidence>
<dbReference type="Gene3D" id="3.40.50.1000">
    <property type="entry name" value="HAD superfamily/HAD-like"/>
    <property type="match status" value="1"/>
</dbReference>
<dbReference type="InterPro" id="IPR023214">
    <property type="entry name" value="HAD_sf"/>
</dbReference>
<proteinExistence type="predicted"/>
<protein>
    <submittedName>
        <fullName evidence="1">HAD family hydrolase</fullName>
        <ecNumber evidence="1">3.-.-.-</ecNumber>
    </submittedName>
</protein>
<dbReference type="SUPFAM" id="SSF56784">
    <property type="entry name" value="HAD-like"/>
    <property type="match status" value="1"/>
</dbReference>
<dbReference type="NCBIfam" id="TIGR00099">
    <property type="entry name" value="Cof-subfamily"/>
    <property type="match status" value="1"/>
</dbReference>
<dbReference type="GO" id="GO:0016787">
    <property type="term" value="F:hydrolase activity"/>
    <property type="evidence" value="ECO:0007669"/>
    <property type="project" value="UniProtKB-KW"/>
</dbReference>
<reference evidence="1" key="1">
    <citation type="submission" date="2023-04" db="EMBL/GenBank/DDBJ databases">
        <title>Sphingomonas sp. MAHUQ-71 isolated from rice field.</title>
        <authorList>
            <person name="Huq M.A."/>
        </authorList>
    </citation>
    <scope>NUCLEOTIDE SEQUENCE</scope>
    <source>
        <strain evidence="1">MAHUQ-71</strain>
    </source>
</reference>
<gene>
    <name evidence="1" type="ORF">QGN17_18860</name>
</gene>
<dbReference type="CDD" id="cd07516">
    <property type="entry name" value="HAD_Pase"/>
    <property type="match status" value="1"/>
</dbReference>
<dbReference type="RefSeq" id="WP_281046152.1">
    <property type="nucleotide sequence ID" value="NZ_JARYGZ010000004.1"/>
</dbReference>
<dbReference type="NCBIfam" id="TIGR01484">
    <property type="entry name" value="HAD-SF-IIB"/>
    <property type="match status" value="1"/>
</dbReference>
<dbReference type="InterPro" id="IPR000150">
    <property type="entry name" value="Cof"/>
</dbReference>
<organism evidence="1 2">
    <name type="scientific">Sphingomonas oryzagri</name>
    <dbReference type="NCBI Taxonomy" id="3042314"/>
    <lineage>
        <taxon>Bacteria</taxon>
        <taxon>Pseudomonadati</taxon>
        <taxon>Pseudomonadota</taxon>
        <taxon>Alphaproteobacteria</taxon>
        <taxon>Sphingomonadales</taxon>
        <taxon>Sphingomonadaceae</taxon>
        <taxon>Sphingomonas</taxon>
    </lineage>
</organism>
<dbReference type="PANTHER" id="PTHR10000:SF8">
    <property type="entry name" value="HAD SUPERFAMILY HYDROLASE-LIKE, TYPE 3"/>
    <property type="match status" value="1"/>
</dbReference>
<sequence length="285" mass="29978">MASRRMRGGTKSNGPIRLFVSDVDGTLVRHDKTLAPATVDAARRLEHATVHMTLISARPPSGILPLAKALGLTAPLGAFNGGTLVMPSGDILSARHLSAEASRKAYAIVRASGASLWVFADGKWFADDATNPHVPHEVKSAMVDPVLDGDWESLHGRIDKIVGVSDDVPTITKLEADSKAAIGSDAEISCSQTYYCDITHPLANKGDGIVALCAAIGVPLEETAAIGDMPNDVPMLKRAGVAIAMGQAPTAVKTEADWVSATNDEDGVAKAIERILLPEVARHRL</sequence>
<dbReference type="EMBL" id="JARYGZ010000004">
    <property type="protein sequence ID" value="MDH7640801.1"/>
    <property type="molecule type" value="Genomic_DNA"/>
</dbReference>
<comment type="caution">
    <text evidence="1">The sequence shown here is derived from an EMBL/GenBank/DDBJ whole genome shotgun (WGS) entry which is preliminary data.</text>
</comment>
<dbReference type="InterPro" id="IPR006379">
    <property type="entry name" value="HAD-SF_hydro_IIB"/>
</dbReference>
<name>A0ABT6N6T2_9SPHN</name>
<dbReference type="InterPro" id="IPR036412">
    <property type="entry name" value="HAD-like_sf"/>
</dbReference>
<accession>A0ABT6N6T2</accession>
<dbReference type="PANTHER" id="PTHR10000">
    <property type="entry name" value="PHOSPHOSERINE PHOSPHATASE"/>
    <property type="match status" value="1"/>
</dbReference>